<evidence type="ECO:0008006" key="5">
    <source>
        <dbReference type="Google" id="ProtNLM"/>
    </source>
</evidence>
<proteinExistence type="predicted"/>
<organism evidence="3 4">
    <name type="scientific">Bosea massiliensis</name>
    <dbReference type="NCBI Taxonomy" id="151419"/>
    <lineage>
        <taxon>Bacteria</taxon>
        <taxon>Pseudomonadati</taxon>
        <taxon>Pseudomonadota</taxon>
        <taxon>Alphaproteobacteria</taxon>
        <taxon>Hyphomicrobiales</taxon>
        <taxon>Boseaceae</taxon>
        <taxon>Bosea</taxon>
    </lineage>
</organism>
<evidence type="ECO:0000313" key="4">
    <source>
        <dbReference type="Proteomes" id="UP001596060"/>
    </source>
</evidence>
<keyword evidence="2" id="KW-0732">Signal</keyword>
<keyword evidence="4" id="KW-1185">Reference proteome</keyword>
<protein>
    <recommendedName>
        <fullName evidence="5">DUF680 domain-containing protein</fullName>
    </recommendedName>
</protein>
<evidence type="ECO:0000256" key="2">
    <source>
        <dbReference type="SAM" id="SignalP"/>
    </source>
</evidence>
<feature type="compositionally biased region" description="Polar residues" evidence="1">
    <location>
        <begin position="84"/>
        <end position="93"/>
    </location>
</feature>
<feature type="signal peptide" evidence="2">
    <location>
        <begin position="1"/>
        <end position="23"/>
    </location>
</feature>
<dbReference type="RefSeq" id="WP_067254117.1">
    <property type="nucleotide sequence ID" value="NZ_JBHSLU010000032.1"/>
</dbReference>
<dbReference type="Proteomes" id="UP001596060">
    <property type="component" value="Unassembled WGS sequence"/>
</dbReference>
<sequence length="110" mass="11255">MVRSLSRLALVAALSALPLVASAQTPPTTPPSDPAQAQASGGLGPKTTNPTEIDKGQNMILPNAGRSGESAAPTMVYDCKNRPQDCTTPTNQGDKVDVPDMSSAPPTSKP</sequence>
<feature type="region of interest" description="Disordered" evidence="1">
    <location>
        <begin position="23"/>
        <end position="110"/>
    </location>
</feature>
<name>A0ABW0P115_9HYPH</name>
<feature type="chain" id="PRO_5047540122" description="DUF680 domain-containing protein" evidence="2">
    <location>
        <begin position="24"/>
        <end position="110"/>
    </location>
</feature>
<dbReference type="EMBL" id="JBHSLU010000032">
    <property type="protein sequence ID" value="MFC5506043.1"/>
    <property type="molecule type" value="Genomic_DNA"/>
</dbReference>
<reference evidence="4" key="1">
    <citation type="journal article" date="2019" name="Int. J. Syst. Evol. Microbiol.">
        <title>The Global Catalogue of Microorganisms (GCM) 10K type strain sequencing project: providing services to taxonomists for standard genome sequencing and annotation.</title>
        <authorList>
            <consortium name="The Broad Institute Genomics Platform"/>
            <consortium name="The Broad Institute Genome Sequencing Center for Infectious Disease"/>
            <person name="Wu L."/>
            <person name="Ma J."/>
        </authorList>
    </citation>
    <scope>NUCLEOTIDE SEQUENCE [LARGE SCALE GENOMIC DNA]</scope>
    <source>
        <strain evidence="4">CCUG 43117</strain>
    </source>
</reference>
<evidence type="ECO:0000313" key="3">
    <source>
        <dbReference type="EMBL" id="MFC5506043.1"/>
    </source>
</evidence>
<comment type="caution">
    <text evidence="3">The sequence shown here is derived from an EMBL/GenBank/DDBJ whole genome shotgun (WGS) entry which is preliminary data.</text>
</comment>
<accession>A0ABW0P115</accession>
<evidence type="ECO:0000256" key="1">
    <source>
        <dbReference type="SAM" id="MobiDB-lite"/>
    </source>
</evidence>
<gene>
    <name evidence="3" type="ORF">ACFPN9_12315</name>
</gene>